<dbReference type="EMBL" id="FR872660">
    <property type="protein sequence ID" value="CCB91985.1"/>
    <property type="molecule type" value="Genomic_DNA"/>
</dbReference>
<name>F8LER7_9BACT</name>
<feature type="domain" description="Transposase IS204/IS1001/IS1096/IS1165 zinc-finger" evidence="2">
    <location>
        <begin position="39"/>
        <end position="82"/>
    </location>
</feature>
<proteinExistence type="predicted"/>
<dbReference type="Pfam" id="PF13542">
    <property type="entry name" value="HTH_Tnp_ISL3"/>
    <property type="match status" value="1"/>
</dbReference>
<reference evidence="3" key="1">
    <citation type="submission" date="2011-05" db="EMBL/GenBank/DDBJ databases">
        <title>Unity in variety -- the pan-genome of the Chlamydiae.</title>
        <authorList>
            <person name="Collingro A."/>
            <person name="Tischler P."/>
            <person name="Weinmaier T."/>
            <person name="Penz T."/>
            <person name="Heinz E."/>
            <person name="Brunham R.C."/>
            <person name="Read T.D."/>
            <person name="Bavoil P.M."/>
            <person name="Sachse K."/>
            <person name="Kahane S."/>
            <person name="Friedman M.G."/>
            <person name="Rattei T."/>
            <person name="Myers G.S.A."/>
            <person name="Horn M."/>
        </authorList>
    </citation>
    <scope>NUCLEOTIDE SEQUENCE</scope>
    <source>
        <strain evidence="3">2032/99</strain>
    </source>
</reference>
<protein>
    <recommendedName>
        <fullName evidence="4">Transposase</fullName>
    </recommendedName>
</protein>
<evidence type="ECO:0000259" key="2">
    <source>
        <dbReference type="Pfam" id="PF14690"/>
    </source>
</evidence>
<evidence type="ECO:0000313" key="3">
    <source>
        <dbReference type="EMBL" id="CCB91985.1"/>
    </source>
</evidence>
<dbReference type="InterPro" id="IPR032877">
    <property type="entry name" value="Transposase_HTH"/>
</dbReference>
<evidence type="ECO:0008006" key="4">
    <source>
        <dbReference type="Google" id="ProtNLM"/>
    </source>
</evidence>
<gene>
    <name evidence="3" type="ORF">WCH_BJ08700</name>
</gene>
<organism evidence="3">
    <name type="scientific">Waddlia chondrophila 2032/99</name>
    <dbReference type="NCBI Taxonomy" id="765953"/>
    <lineage>
        <taxon>Bacteria</taxon>
        <taxon>Pseudomonadati</taxon>
        <taxon>Chlamydiota</taxon>
        <taxon>Chlamydiia</taxon>
        <taxon>Parachlamydiales</taxon>
        <taxon>Waddliaceae</taxon>
        <taxon>Waddlia</taxon>
    </lineage>
</organism>
<accession>F8LER7</accession>
<feature type="domain" description="Transposase IS204/IS1001/IS1096/IS1165 helix-turn-helix" evidence="1">
    <location>
        <begin position="89"/>
        <end position="133"/>
    </location>
</feature>
<evidence type="ECO:0000259" key="1">
    <source>
        <dbReference type="Pfam" id="PF13542"/>
    </source>
</evidence>
<dbReference type="AlphaFoldDB" id="F8LER7"/>
<sequence>MSTSFLYHTNRINGVKYKRTRYEGGAVIWVVELQSGVYRCPQCGGYHHNFKERKTRRIRTVPVGAKQCFIEINTHRLECKKCKHRWWPKFSFIAGLRRMTKVFSEYLISMMKLGTIKAVAEFTGVSWDTVKDIHKAHLQKKYRFVEYAHRRYDQKLCLR</sequence>
<dbReference type="Pfam" id="PF14690">
    <property type="entry name" value="Zn_ribbon_ISL3"/>
    <property type="match status" value="1"/>
</dbReference>
<dbReference type="InterPro" id="IPR029261">
    <property type="entry name" value="Transposase_Znf"/>
</dbReference>